<dbReference type="EMBL" id="CP045929">
    <property type="protein sequence ID" value="QGK69047.1"/>
    <property type="molecule type" value="Genomic_DNA"/>
</dbReference>
<dbReference type="EMBL" id="CP045929">
    <property type="protein sequence ID" value="QGK69480.1"/>
    <property type="molecule type" value="Genomic_DNA"/>
</dbReference>
<dbReference type="RefSeq" id="WP_154075648.1">
    <property type="nucleotide sequence ID" value="NZ_CP045929.1"/>
</dbReference>
<dbReference type="Pfam" id="PF13340">
    <property type="entry name" value="DUF4096"/>
    <property type="match status" value="1"/>
</dbReference>
<dbReference type="InterPro" id="IPR002559">
    <property type="entry name" value="Transposase_11"/>
</dbReference>
<proteinExistence type="predicted"/>
<dbReference type="EMBL" id="CP045929">
    <property type="protein sequence ID" value="QGK70392.1"/>
    <property type="molecule type" value="Genomic_DNA"/>
</dbReference>
<dbReference type="InterPro" id="IPR025161">
    <property type="entry name" value="IS402-like_dom"/>
</dbReference>
<dbReference type="GO" id="GO:0003677">
    <property type="term" value="F:DNA binding"/>
    <property type="evidence" value="ECO:0007669"/>
    <property type="project" value="InterPro"/>
</dbReference>
<feature type="domain" description="Insertion element IS402-like" evidence="3">
    <location>
        <begin position="1"/>
        <end position="75"/>
    </location>
</feature>
<evidence type="ECO:0000256" key="1">
    <source>
        <dbReference type="SAM" id="MobiDB-lite"/>
    </source>
</evidence>
<dbReference type="GO" id="GO:0004803">
    <property type="term" value="F:transposase activity"/>
    <property type="evidence" value="ECO:0007669"/>
    <property type="project" value="InterPro"/>
</dbReference>
<evidence type="ECO:0000313" key="9">
    <source>
        <dbReference type="EMBL" id="QGK71581.1"/>
    </source>
</evidence>
<dbReference type="AlphaFoldDB" id="A0A5Q3Q6K4"/>
<dbReference type="NCBIfam" id="NF033580">
    <property type="entry name" value="transpos_IS5_3"/>
    <property type="match status" value="1"/>
</dbReference>
<dbReference type="KEGG" id="sace:GIY23_08050"/>
<evidence type="ECO:0000313" key="4">
    <source>
        <dbReference type="EMBL" id="QGK69047.1"/>
    </source>
</evidence>
<dbReference type="KEGG" id="sace:GIY23_20505"/>
<evidence type="ECO:0000313" key="6">
    <source>
        <dbReference type="EMBL" id="QGK69480.1"/>
    </source>
</evidence>
<dbReference type="EMBL" id="CP045929">
    <property type="protein sequence ID" value="QGK69140.1"/>
    <property type="molecule type" value="Genomic_DNA"/>
</dbReference>
<dbReference type="Proteomes" id="UP000371041">
    <property type="component" value="Chromosome"/>
</dbReference>
<dbReference type="Pfam" id="PF01609">
    <property type="entry name" value="DDE_Tnp_1"/>
    <property type="match status" value="1"/>
</dbReference>
<name>A0A5Q3Q6K4_9PSEU</name>
<dbReference type="EMBL" id="CP045929">
    <property type="protein sequence ID" value="QGK70852.1"/>
    <property type="molecule type" value="Genomic_DNA"/>
</dbReference>
<organism evidence="6 10">
    <name type="scientific">Allosaccharopolyspora coralli</name>
    <dbReference type="NCBI Taxonomy" id="2665642"/>
    <lineage>
        <taxon>Bacteria</taxon>
        <taxon>Bacillati</taxon>
        <taxon>Actinomycetota</taxon>
        <taxon>Actinomycetes</taxon>
        <taxon>Pseudonocardiales</taxon>
        <taxon>Pseudonocardiaceae</taxon>
        <taxon>Allosaccharopolyspora</taxon>
    </lineage>
</organism>
<dbReference type="EMBL" id="CP045929">
    <property type="protein sequence ID" value="QGK71581.1"/>
    <property type="molecule type" value="Genomic_DNA"/>
</dbReference>
<gene>
    <name evidence="4" type="ORF">GIY23_05400</name>
    <name evidence="5" type="ORF">GIY23_05955</name>
    <name evidence="6" type="ORF">GIY23_08050</name>
    <name evidence="7" type="ORF">GIY23_13455</name>
    <name evidence="8" type="ORF">GIY23_16190</name>
    <name evidence="9" type="ORF">GIY23_20505</name>
</gene>
<reference evidence="10" key="1">
    <citation type="submission" date="2019-11" db="EMBL/GenBank/DDBJ databases">
        <title>The complete genome sequence of Saccharopolyspora sp. E2A.</title>
        <authorList>
            <person name="Zhang G."/>
        </authorList>
    </citation>
    <scope>NUCLEOTIDE SEQUENCE [LARGE SCALE GENOMIC DNA]</scope>
    <source>
        <strain evidence="10">E2A</strain>
    </source>
</reference>
<dbReference type="PANTHER" id="PTHR30007:SF0">
    <property type="entry name" value="TRANSPOSASE"/>
    <property type="match status" value="1"/>
</dbReference>
<feature type="domain" description="Transposase IS4-like" evidence="2">
    <location>
        <begin position="95"/>
        <end position="250"/>
    </location>
</feature>
<sequence>MTDAEWAVIEPLLPTAACASPAGGRPEKHHRRDIVDAIRYVTDNGVKWRALPVDFPPCKTVYGFFARWRENGTVEIMRDALREQVRQQAGRRPRPTAAAIDAQSVRAAETVGDSTRGYDAGKKVNGRKRHIAVDTMGLLLVVMVTAANLQDRPAGRPLLSLLHRAHHRVRHIWADGGYTGTLLTWAKTTLGITVEIVKKLAEQTGFVPLHRRWVVERTFAWISQARRNTRDYERLPEHSEAFINWAMITMMSRRLTRPQTRAPTP</sequence>
<dbReference type="KEGG" id="sace:GIY23_16190"/>
<keyword evidence="10" id="KW-1185">Reference proteome</keyword>
<dbReference type="KEGG" id="sace:GIY23_05400"/>
<evidence type="ECO:0000259" key="3">
    <source>
        <dbReference type="Pfam" id="PF13340"/>
    </source>
</evidence>
<evidence type="ECO:0000259" key="2">
    <source>
        <dbReference type="Pfam" id="PF01609"/>
    </source>
</evidence>
<protein>
    <submittedName>
        <fullName evidence="6">IS5 family transposase</fullName>
    </submittedName>
</protein>
<evidence type="ECO:0000313" key="7">
    <source>
        <dbReference type="EMBL" id="QGK70392.1"/>
    </source>
</evidence>
<evidence type="ECO:0000313" key="5">
    <source>
        <dbReference type="EMBL" id="QGK69140.1"/>
    </source>
</evidence>
<dbReference type="PANTHER" id="PTHR30007">
    <property type="entry name" value="PHP DOMAIN PROTEIN"/>
    <property type="match status" value="1"/>
</dbReference>
<reference evidence="6" key="2">
    <citation type="journal article" date="2020" name="Int. J. Syst. Evol. Microbiol.">
        <title>Saccharopolyspora coralli sp. nov. a novel actinobacterium isolated from the stony coral Porites.</title>
        <authorList>
            <person name="Zhou Y."/>
            <person name="Pei S."/>
            <person name="Xie F."/>
            <person name="Gu L."/>
            <person name="Zhang G."/>
        </authorList>
    </citation>
    <scope>NUCLEOTIDE SEQUENCE</scope>
    <source>
        <strain evidence="6">E2A</strain>
    </source>
</reference>
<dbReference type="KEGG" id="sace:GIY23_13455"/>
<accession>A0A5Q3Q6K4</accession>
<feature type="region of interest" description="Disordered" evidence="1">
    <location>
        <begin position="86"/>
        <end position="105"/>
    </location>
</feature>
<evidence type="ECO:0000313" key="10">
    <source>
        <dbReference type="Proteomes" id="UP000371041"/>
    </source>
</evidence>
<dbReference type="GO" id="GO:0006313">
    <property type="term" value="P:DNA transposition"/>
    <property type="evidence" value="ECO:0007669"/>
    <property type="project" value="InterPro"/>
</dbReference>
<evidence type="ECO:0000313" key="8">
    <source>
        <dbReference type="EMBL" id="QGK70852.1"/>
    </source>
</evidence>
<dbReference type="KEGG" id="sace:GIY23_05955"/>